<evidence type="ECO:0000313" key="1">
    <source>
        <dbReference type="EMBL" id="GEM90629.1"/>
    </source>
</evidence>
<proteinExistence type="predicted"/>
<dbReference type="InterPro" id="IPR019270">
    <property type="entry name" value="DUF2283"/>
</dbReference>
<comment type="caution">
    <text evidence="1">The sequence shown here is derived from an EMBL/GenBank/DDBJ whole genome shotgun (WGS) entry which is preliminary data.</text>
</comment>
<dbReference type="RefSeq" id="WP_147148536.1">
    <property type="nucleotide sequence ID" value="NZ_BJXN01000017.1"/>
</dbReference>
<gene>
    <name evidence="1" type="ORF">ODE01S_20630</name>
</gene>
<sequence>MKLEFDQEADALYLRLKDGRVVETREVQRGVFVDYNRLGNPIGIEVLGVSKYTKGGELKLPDRILRLAYATKTA</sequence>
<dbReference type="PANTHER" id="PTHR37029">
    <property type="entry name" value="SSR1768 PROTEIN"/>
    <property type="match status" value="1"/>
</dbReference>
<dbReference type="Proteomes" id="UP000321827">
    <property type="component" value="Unassembled WGS sequence"/>
</dbReference>
<dbReference type="PANTHER" id="PTHR37029:SF1">
    <property type="entry name" value="SSR1768 PROTEIN"/>
    <property type="match status" value="1"/>
</dbReference>
<evidence type="ECO:0008006" key="3">
    <source>
        <dbReference type="Google" id="ProtNLM"/>
    </source>
</evidence>
<dbReference type="EMBL" id="BJXN01000017">
    <property type="protein sequence ID" value="GEM90629.1"/>
    <property type="molecule type" value="Genomic_DNA"/>
</dbReference>
<dbReference type="Pfam" id="PF10049">
    <property type="entry name" value="DUF2283"/>
    <property type="match status" value="1"/>
</dbReference>
<dbReference type="AlphaFoldDB" id="A0A511RLU7"/>
<accession>A0A511RLU7</accession>
<evidence type="ECO:0000313" key="2">
    <source>
        <dbReference type="Proteomes" id="UP000321827"/>
    </source>
</evidence>
<organism evidence="1 2">
    <name type="scientific">Oceanithermus desulfurans NBRC 100063</name>
    <dbReference type="NCBI Taxonomy" id="1227550"/>
    <lineage>
        <taxon>Bacteria</taxon>
        <taxon>Thermotogati</taxon>
        <taxon>Deinococcota</taxon>
        <taxon>Deinococci</taxon>
        <taxon>Thermales</taxon>
        <taxon>Thermaceae</taxon>
        <taxon>Oceanithermus</taxon>
    </lineage>
</organism>
<reference evidence="1 2" key="1">
    <citation type="submission" date="2019-07" db="EMBL/GenBank/DDBJ databases">
        <title>Whole genome shotgun sequence of Oceanithermus desulfurans NBRC 100063.</title>
        <authorList>
            <person name="Hosoyama A."/>
            <person name="Uohara A."/>
            <person name="Ohji S."/>
            <person name="Ichikawa N."/>
        </authorList>
    </citation>
    <scope>NUCLEOTIDE SEQUENCE [LARGE SCALE GENOMIC DNA]</scope>
    <source>
        <strain evidence="1 2">NBRC 100063</strain>
    </source>
</reference>
<dbReference type="OrthoDB" id="9799670at2"/>
<name>A0A511RLU7_9DEIN</name>
<protein>
    <recommendedName>
        <fullName evidence="3">DUF2283 domain-containing protein</fullName>
    </recommendedName>
</protein>